<feature type="compositionally biased region" description="Polar residues" evidence="10">
    <location>
        <begin position="353"/>
        <end position="383"/>
    </location>
</feature>
<feature type="region of interest" description="Disordered" evidence="10">
    <location>
        <begin position="648"/>
        <end position="671"/>
    </location>
</feature>
<dbReference type="PANTHER" id="PTHR31221:SF126">
    <property type="entry name" value="WRKY DOMAIN-CONTAINING PROTEIN"/>
    <property type="match status" value="1"/>
</dbReference>
<reference evidence="12 13" key="1">
    <citation type="journal article" date="2023" name="Int. J. Mol. Sci.">
        <title>De Novo Assembly and Annotation of 11 Diverse Shrub Willow (Salix) Genomes Reveals Novel Gene Organization in Sex-Linked Regions.</title>
        <authorList>
            <person name="Hyden B."/>
            <person name="Feng K."/>
            <person name="Yates T.B."/>
            <person name="Jawdy S."/>
            <person name="Cereghino C."/>
            <person name="Smart L.B."/>
            <person name="Muchero W."/>
        </authorList>
    </citation>
    <scope>NUCLEOTIDE SEQUENCE [LARGE SCALE GENOMIC DNA]</scope>
    <source>
        <tissue evidence="12">Shoot tip</tissue>
    </source>
</reference>
<feature type="region of interest" description="Disordered" evidence="10">
    <location>
        <begin position="296"/>
        <end position="410"/>
    </location>
</feature>
<protein>
    <recommendedName>
        <fullName evidence="11">WRKY domain-containing protein</fullName>
    </recommendedName>
</protein>
<keyword evidence="4" id="KW-0862">Zinc</keyword>
<evidence type="ECO:0000256" key="10">
    <source>
        <dbReference type="SAM" id="MobiDB-lite"/>
    </source>
</evidence>
<evidence type="ECO:0000313" key="12">
    <source>
        <dbReference type="EMBL" id="KAJ6433791.1"/>
    </source>
</evidence>
<keyword evidence="8" id="KW-0539">Nucleus</keyword>
<dbReference type="SMART" id="SM00774">
    <property type="entry name" value="WRKY"/>
    <property type="match status" value="2"/>
</dbReference>
<dbReference type="GO" id="GO:0046872">
    <property type="term" value="F:metal ion binding"/>
    <property type="evidence" value="ECO:0007669"/>
    <property type="project" value="UniProtKB-KW"/>
</dbReference>
<dbReference type="PROSITE" id="PS50811">
    <property type="entry name" value="WRKY"/>
    <property type="match status" value="2"/>
</dbReference>
<dbReference type="FunFam" id="2.20.25.80:FF:000003">
    <property type="entry name" value="WRKY transcription factor 57"/>
    <property type="match status" value="1"/>
</dbReference>
<dbReference type="GO" id="GO:0005634">
    <property type="term" value="C:nucleus"/>
    <property type="evidence" value="ECO:0007669"/>
    <property type="project" value="UniProtKB-SubCell"/>
</dbReference>
<evidence type="ECO:0000256" key="2">
    <source>
        <dbReference type="ARBA" id="ARBA00022723"/>
    </source>
</evidence>
<comment type="subcellular location">
    <subcellularLocation>
        <location evidence="1">Nucleus</location>
    </subcellularLocation>
</comment>
<accession>A0AAD6L247</accession>
<name>A0AAD6L247_9ROSI</name>
<dbReference type="GO" id="GO:0043565">
    <property type="term" value="F:sequence-specific DNA binding"/>
    <property type="evidence" value="ECO:0007669"/>
    <property type="project" value="InterPro"/>
</dbReference>
<dbReference type="GO" id="GO:0003700">
    <property type="term" value="F:DNA-binding transcription factor activity"/>
    <property type="evidence" value="ECO:0007669"/>
    <property type="project" value="InterPro"/>
</dbReference>
<keyword evidence="7" id="KW-0804">Transcription</keyword>
<dbReference type="InterPro" id="IPR036576">
    <property type="entry name" value="WRKY_dom_sf"/>
</dbReference>
<keyword evidence="3" id="KW-0677">Repeat</keyword>
<dbReference type="EMBL" id="JAPFFJ010000002">
    <property type="protein sequence ID" value="KAJ6433791.1"/>
    <property type="molecule type" value="Genomic_DNA"/>
</dbReference>
<evidence type="ECO:0000256" key="7">
    <source>
        <dbReference type="ARBA" id="ARBA00023163"/>
    </source>
</evidence>
<evidence type="ECO:0000313" key="13">
    <source>
        <dbReference type="Proteomes" id="UP001162972"/>
    </source>
</evidence>
<evidence type="ECO:0000256" key="8">
    <source>
        <dbReference type="ARBA" id="ARBA00023242"/>
    </source>
</evidence>
<evidence type="ECO:0000256" key="5">
    <source>
        <dbReference type="ARBA" id="ARBA00023015"/>
    </source>
</evidence>
<keyword evidence="6" id="KW-0238">DNA-binding</keyword>
<evidence type="ECO:0000256" key="4">
    <source>
        <dbReference type="ARBA" id="ARBA00022833"/>
    </source>
</evidence>
<comment type="similarity">
    <text evidence="9">Belongs to the WRKY group I family.</text>
</comment>
<dbReference type="Gene3D" id="2.20.25.80">
    <property type="entry name" value="WRKY domain"/>
    <property type="match status" value="2"/>
</dbReference>
<evidence type="ECO:0000256" key="9">
    <source>
        <dbReference type="ARBA" id="ARBA00061157"/>
    </source>
</evidence>
<dbReference type="AlphaFoldDB" id="A0AAD6L247"/>
<feature type="compositionally biased region" description="Basic and acidic residues" evidence="10">
    <location>
        <begin position="336"/>
        <end position="352"/>
    </location>
</feature>
<keyword evidence="13" id="KW-1185">Reference proteome</keyword>
<dbReference type="InterPro" id="IPR044810">
    <property type="entry name" value="WRKY_plant"/>
</dbReference>
<dbReference type="SUPFAM" id="SSF118290">
    <property type="entry name" value="WRKY DNA-binding domain"/>
    <property type="match status" value="2"/>
</dbReference>
<sequence length="698" mass="76104">MDNNPAADYKTLLWVPNLETKCCDGDGGDNNRGISIAERRAAKCGFKMKTERINTARFRTTSPLTSPLRSPFVIIPSGISPSALLDSPIMPPDSHVQLSPTSGTFPLSPLKYESESLLRCGDRERGSNAGAGCLSFRFKPLGNSLPLSENQGNDFDTEATLMVDPSKGVQLPVAFSKQATPDKKCTSDSHNDVNVSDVQIGSSDLASNPICVQRETIHGENAASRHPVEEHKRTLPATTIGRTSEDGYNWRKYGQKQVKGSEYPRSYYKCTRANCLVKKKIECAHEGQITKIIYKDTHNHPKPRPSCGAPPGPASSLDEMPEMDGGGSVQKNTESGFKDIEVQSDWRSDGPERTSSTSDVTELSDPTSTTQNKSLETFESTETPELPSTLASHDDDGVTQGSLFGADADYESESKRRKIESCLVETNMASRAAREPRVVVQIESEMDMLDDGYRWRKYGQKVVKGNPNPRSYYKCTSAGCSVRKHVERASHDLKYVILTYEGKHNHEVPAARNSSHGKSAGRNLSQTTTGNARLVQALATNSDAPNLEALFVEFAPSFDRKPVFKNDCLRSSFPGNFSNEMNLGSSFVYPMRFPPSNHQLAANHSGSFASFVPDFPGSLSPCLQTAENLSLARVDFSGDGKPVGQAHTFIQGPPSIRPKPEEQKGGNLYGASSSMDSLNAASSSLSVYRQLLGSFLQS</sequence>
<evidence type="ECO:0000256" key="3">
    <source>
        <dbReference type="ARBA" id="ARBA00022737"/>
    </source>
</evidence>
<organism evidence="12 13">
    <name type="scientific">Salix udensis</name>
    <dbReference type="NCBI Taxonomy" id="889485"/>
    <lineage>
        <taxon>Eukaryota</taxon>
        <taxon>Viridiplantae</taxon>
        <taxon>Streptophyta</taxon>
        <taxon>Embryophyta</taxon>
        <taxon>Tracheophyta</taxon>
        <taxon>Spermatophyta</taxon>
        <taxon>Magnoliopsida</taxon>
        <taxon>eudicotyledons</taxon>
        <taxon>Gunneridae</taxon>
        <taxon>Pentapetalae</taxon>
        <taxon>rosids</taxon>
        <taxon>fabids</taxon>
        <taxon>Malpighiales</taxon>
        <taxon>Salicaceae</taxon>
        <taxon>Saliceae</taxon>
        <taxon>Salix</taxon>
    </lineage>
</organism>
<evidence type="ECO:0000256" key="1">
    <source>
        <dbReference type="ARBA" id="ARBA00004123"/>
    </source>
</evidence>
<dbReference type="Proteomes" id="UP001162972">
    <property type="component" value="Chromosome 13"/>
</dbReference>
<dbReference type="InterPro" id="IPR003657">
    <property type="entry name" value="WRKY_dom"/>
</dbReference>
<keyword evidence="5" id="KW-0805">Transcription regulation</keyword>
<proteinExistence type="inferred from homology"/>
<dbReference type="Pfam" id="PF03106">
    <property type="entry name" value="WRKY"/>
    <property type="match status" value="2"/>
</dbReference>
<feature type="domain" description="WRKY" evidence="11">
    <location>
        <begin position="245"/>
        <end position="303"/>
    </location>
</feature>
<comment type="caution">
    <text evidence="12">The sequence shown here is derived from an EMBL/GenBank/DDBJ whole genome shotgun (WGS) entry which is preliminary data.</text>
</comment>
<evidence type="ECO:0000256" key="6">
    <source>
        <dbReference type="ARBA" id="ARBA00023125"/>
    </source>
</evidence>
<gene>
    <name evidence="12" type="ORF">OIU84_017486</name>
</gene>
<feature type="domain" description="WRKY" evidence="11">
    <location>
        <begin position="444"/>
        <end position="509"/>
    </location>
</feature>
<dbReference type="FunFam" id="2.20.25.80:FF:000006">
    <property type="entry name" value="WRKY transcription factor"/>
    <property type="match status" value="1"/>
</dbReference>
<evidence type="ECO:0000259" key="11">
    <source>
        <dbReference type="PROSITE" id="PS50811"/>
    </source>
</evidence>
<dbReference type="PANTHER" id="PTHR31221">
    <property type="entry name" value="WRKY TRANSCRIPTION FACTOR PROTEIN 1-RELATED"/>
    <property type="match status" value="1"/>
</dbReference>
<keyword evidence="2" id="KW-0479">Metal-binding</keyword>